<evidence type="ECO:0000313" key="2">
    <source>
        <dbReference type="EMBL" id="WOF16798.1"/>
    </source>
</evidence>
<protein>
    <submittedName>
        <fullName evidence="2">Uncharacterized protein</fullName>
    </submittedName>
</protein>
<accession>A0AA97I3J8</accession>
<proteinExistence type="predicted"/>
<sequence>MPPEKRNNRIAVYFTKSELSLLESEKNRLNEDSASKVIVKICKDYFNNLQSDHEEKIESMTDDERKMLQKHEEDLKEIKKDLAVITKILQNLEIKK</sequence>
<dbReference type="Proteomes" id="UP001301797">
    <property type="component" value="Chromosome"/>
</dbReference>
<gene>
    <name evidence="2" type="ORF">F1737_08905</name>
</gene>
<evidence type="ECO:0000313" key="3">
    <source>
        <dbReference type="Proteomes" id="UP001301797"/>
    </source>
</evidence>
<dbReference type="KEGG" id="mefw:F1737_08905"/>
<dbReference type="EMBL" id="CP043875">
    <property type="protein sequence ID" value="WOF16798.1"/>
    <property type="molecule type" value="Genomic_DNA"/>
</dbReference>
<keyword evidence="1" id="KW-0175">Coiled coil</keyword>
<dbReference type="AlphaFoldDB" id="A0AA97I3J8"/>
<name>A0AA97I3J8_9EURY</name>
<dbReference type="GeneID" id="85230279"/>
<dbReference type="RefSeq" id="WP_317136230.1">
    <property type="nucleotide sequence ID" value="NZ_CP043875.1"/>
</dbReference>
<reference evidence="2 3" key="1">
    <citation type="submission" date="2019-09" db="EMBL/GenBank/DDBJ databases">
        <title>The complete genome of Methanoplanus sp. FWC-SCC4.</title>
        <authorList>
            <person name="Chen S.-C."/>
            <person name="Zhou Y.-Z."/>
            <person name="Lai M.-C."/>
        </authorList>
    </citation>
    <scope>NUCLEOTIDE SEQUENCE [LARGE SCALE GENOMIC DNA]</scope>
    <source>
        <strain evidence="2 3">FWC-SCC4</strain>
    </source>
</reference>
<evidence type="ECO:0000256" key="1">
    <source>
        <dbReference type="SAM" id="Coils"/>
    </source>
</evidence>
<keyword evidence="3" id="KW-1185">Reference proteome</keyword>
<organism evidence="2 3">
    <name type="scientific">Methanochimaera problematica</name>
    <dbReference type="NCBI Taxonomy" id="2609417"/>
    <lineage>
        <taxon>Archaea</taxon>
        <taxon>Methanobacteriati</taxon>
        <taxon>Methanobacteriota</taxon>
        <taxon>Stenosarchaea group</taxon>
        <taxon>Methanomicrobia</taxon>
        <taxon>Methanomicrobiales</taxon>
        <taxon>Methanomicrobiaceae</taxon>
        <taxon>Methanochimaera</taxon>
    </lineage>
</organism>
<feature type="coiled-coil region" evidence="1">
    <location>
        <begin position="61"/>
        <end position="95"/>
    </location>
</feature>